<sequence length="145" mass="16860">MTNSQEIDFFKIGVLSKKAEVSKRTIRYYEELELLTPSKVSEGGFRLYTKNDLQRLMVIKGFKELGFSLDQIKELLHPQPDKNKKEKLEYSKQILKSQLEATNEQIEKLKKLRQRSQTALEMLAECQSCSKDSCPPQCPNRKAFL</sequence>
<evidence type="ECO:0000256" key="1">
    <source>
        <dbReference type="ARBA" id="ARBA00023125"/>
    </source>
</evidence>
<dbReference type="SMART" id="SM00422">
    <property type="entry name" value="HTH_MERR"/>
    <property type="match status" value="1"/>
</dbReference>
<dbReference type="InterPro" id="IPR047057">
    <property type="entry name" value="MerR_fam"/>
</dbReference>
<dbReference type="PROSITE" id="PS50937">
    <property type="entry name" value="HTH_MERR_2"/>
    <property type="match status" value="1"/>
</dbReference>
<dbReference type="EMBL" id="CP002105">
    <property type="protein sequence ID" value="ADL13474.1"/>
    <property type="molecule type" value="Genomic_DNA"/>
</dbReference>
<dbReference type="KEGG" id="aar:Acear_1977"/>
<dbReference type="SUPFAM" id="SSF46955">
    <property type="entry name" value="Putative DNA-binding domain"/>
    <property type="match status" value="1"/>
</dbReference>
<evidence type="ECO:0000259" key="3">
    <source>
        <dbReference type="PROSITE" id="PS50937"/>
    </source>
</evidence>
<dbReference type="Proteomes" id="UP000001661">
    <property type="component" value="Chromosome"/>
</dbReference>
<dbReference type="InterPro" id="IPR009061">
    <property type="entry name" value="DNA-bd_dom_put_sf"/>
</dbReference>
<dbReference type="InterPro" id="IPR000551">
    <property type="entry name" value="MerR-type_HTH_dom"/>
</dbReference>
<keyword evidence="5" id="KW-1185">Reference proteome</keyword>
<feature type="coiled-coil region" evidence="2">
    <location>
        <begin position="85"/>
        <end position="119"/>
    </location>
</feature>
<dbReference type="CDD" id="cd01106">
    <property type="entry name" value="HTH_TipAL-Mta"/>
    <property type="match status" value="1"/>
</dbReference>
<keyword evidence="2" id="KW-0175">Coiled coil</keyword>
<dbReference type="HOGENOM" id="CLU_060077_2_1_9"/>
<evidence type="ECO:0000313" key="4">
    <source>
        <dbReference type="EMBL" id="ADL13474.1"/>
    </source>
</evidence>
<dbReference type="RefSeq" id="WP_013278919.1">
    <property type="nucleotide sequence ID" value="NC_014378.1"/>
</dbReference>
<organism evidence="4 5">
    <name type="scientific">Acetohalobium arabaticum (strain ATCC 49924 / DSM 5501 / Z-7288)</name>
    <dbReference type="NCBI Taxonomy" id="574087"/>
    <lineage>
        <taxon>Bacteria</taxon>
        <taxon>Bacillati</taxon>
        <taxon>Bacillota</taxon>
        <taxon>Clostridia</taxon>
        <taxon>Halanaerobiales</taxon>
        <taxon>Halobacteroidaceae</taxon>
        <taxon>Acetohalobium</taxon>
    </lineage>
</organism>
<accession>D9QSL1</accession>
<evidence type="ECO:0000313" key="5">
    <source>
        <dbReference type="Proteomes" id="UP000001661"/>
    </source>
</evidence>
<proteinExistence type="predicted"/>
<dbReference type="OrthoDB" id="9791488at2"/>
<dbReference type="STRING" id="574087.Acear_1977"/>
<reference evidence="4 5" key="1">
    <citation type="journal article" date="2010" name="Stand. Genomic Sci.">
        <title>Complete genome sequence of Acetohalobium arabaticum type strain (Z-7288).</title>
        <authorList>
            <person name="Sikorski J."/>
            <person name="Lapidus A."/>
            <person name="Chertkov O."/>
            <person name="Lucas S."/>
            <person name="Copeland A."/>
            <person name="Glavina Del Rio T."/>
            <person name="Nolan M."/>
            <person name="Tice H."/>
            <person name="Cheng J.F."/>
            <person name="Han C."/>
            <person name="Brambilla E."/>
            <person name="Pitluck S."/>
            <person name="Liolios K."/>
            <person name="Ivanova N."/>
            <person name="Mavromatis K."/>
            <person name="Mikhailova N."/>
            <person name="Pati A."/>
            <person name="Bruce D."/>
            <person name="Detter C."/>
            <person name="Tapia R."/>
            <person name="Goodwin L."/>
            <person name="Chen A."/>
            <person name="Palaniappan K."/>
            <person name="Land M."/>
            <person name="Hauser L."/>
            <person name="Chang Y.J."/>
            <person name="Jeffries C.D."/>
            <person name="Rohde M."/>
            <person name="Goker M."/>
            <person name="Spring S."/>
            <person name="Woyke T."/>
            <person name="Bristow J."/>
            <person name="Eisen J.A."/>
            <person name="Markowitz V."/>
            <person name="Hugenholtz P."/>
            <person name="Kyrpides N.C."/>
            <person name="Klenk H.P."/>
        </authorList>
    </citation>
    <scope>NUCLEOTIDE SEQUENCE [LARGE SCALE GENOMIC DNA]</scope>
    <source>
        <strain evidence="5">ATCC 49924 / DSM 5501 / Z-7288</strain>
    </source>
</reference>
<feature type="domain" description="HTH merR-type" evidence="3">
    <location>
        <begin position="9"/>
        <end position="78"/>
    </location>
</feature>
<evidence type="ECO:0000256" key="2">
    <source>
        <dbReference type="SAM" id="Coils"/>
    </source>
</evidence>
<dbReference type="PANTHER" id="PTHR30204:SF90">
    <property type="entry name" value="HTH-TYPE TRANSCRIPTIONAL ACTIVATOR MTA"/>
    <property type="match status" value="1"/>
</dbReference>
<dbReference type="Gene3D" id="1.10.1660.10">
    <property type="match status" value="1"/>
</dbReference>
<dbReference type="GO" id="GO:0003700">
    <property type="term" value="F:DNA-binding transcription factor activity"/>
    <property type="evidence" value="ECO:0007669"/>
    <property type="project" value="InterPro"/>
</dbReference>
<gene>
    <name evidence="4" type="ordered locus">Acear_1977</name>
</gene>
<dbReference type="AlphaFoldDB" id="D9QSL1"/>
<dbReference type="Pfam" id="PF13411">
    <property type="entry name" value="MerR_1"/>
    <property type="match status" value="1"/>
</dbReference>
<dbReference type="GO" id="GO:0003677">
    <property type="term" value="F:DNA binding"/>
    <property type="evidence" value="ECO:0007669"/>
    <property type="project" value="UniProtKB-KW"/>
</dbReference>
<protein>
    <submittedName>
        <fullName evidence="4">Transcriptional regulator, MerR family</fullName>
    </submittedName>
</protein>
<dbReference type="PRINTS" id="PR00040">
    <property type="entry name" value="HTHMERR"/>
</dbReference>
<keyword evidence="1" id="KW-0238">DNA-binding</keyword>
<name>D9QSL1_ACEAZ</name>
<dbReference type="PANTHER" id="PTHR30204">
    <property type="entry name" value="REDOX-CYCLING DRUG-SENSING TRANSCRIPTIONAL ACTIVATOR SOXR"/>
    <property type="match status" value="1"/>
</dbReference>
<dbReference type="eggNOG" id="COG0789">
    <property type="taxonomic scope" value="Bacteria"/>
</dbReference>